<proteinExistence type="predicted"/>
<reference evidence="1 2" key="1">
    <citation type="submission" date="2020-06" db="EMBL/GenBank/DDBJ databases">
        <title>Transcriptomic and genomic resources for Thalictrum thalictroides and T. hernandezii: Facilitating candidate gene discovery in an emerging model plant lineage.</title>
        <authorList>
            <person name="Arias T."/>
            <person name="Riano-Pachon D.M."/>
            <person name="Di Stilio V.S."/>
        </authorList>
    </citation>
    <scope>NUCLEOTIDE SEQUENCE [LARGE SCALE GENOMIC DNA]</scope>
    <source>
        <strain evidence="2">cv. WT478/WT964</strain>
        <tissue evidence="1">Leaves</tissue>
    </source>
</reference>
<protein>
    <submittedName>
        <fullName evidence="1">Uncharacterized protein</fullName>
    </submittedName>
</protein>
<organism evidence="1 2">
    <name type="scientific">Thalictrum thalictroides</name>
    <name type="common">Rue-anemone</name>
    <name type="synonym">Anemone thalictroides</name>
    <dbReference type="NCBI Taxonomy" id="46969"/>
    <lineage>
        <taxon>Eukaryota</taxon>
        <taxon>Viridiplantae</taxon>
        <taxon>Streptophyta</taxon>
        <taxon>Embryophyta</taxon>
        <taxon>Tracheophyta</taxon>
        <taxon>Spermatophyta</taxon>
        <taxon>Magnoliopsida</taxon>
        <taxon>Ranunculales</taxon>
        <taxon>Ranunculaceae</taxon>
        <taxon>Thalictroideae</taxon>
        <taxon>Thalictrum</taxon>
    </lineage>
</organism>
<sequence>MPIVIPMFIVVDDFGHCSKYRRYPTNYTDFLEIRINRSLWIHLYFGFLCRNLSRVHLVRIRNLQLFCYPFSKKQKDGRTRISLFFSTISLSILQTHTLSYLHFYIKSHISSSHSSKSEF</sequence>
<dbReference type="EMBL" id="JABWDY010013576">
    <property type="protein sequence ID" value="KAF5198210.1"/>
    <property type="molecule type" value="Genomic_DNA"/>
</dbReference>
<dbReference type="AlphaFoldDB" id="A0A7J6WNN3"/>
<comment type="caution">
    <text evidence="1">The sequence shown here is derived from an EMBL/GenBank/DDBJ whole genome shotgun (WGS) entry which is preliminary data.</text>
</comment>
<keyword evidence="2" id="KW-1185">Reference proteome</keyword>
<gene>
    <name evidence="1" type="ORF">FRX31_012206</name>
</gene>
<accession>A0A7J6WNN3</accession>
<evidence type="ECO:0000313" key="2">
    <source>
        <dbReference type="Proteomes" id="UP000554482"/>
    </source>
</evidence>
<dbReference type="Proteomes" id="UP000554482">
    <property type="component" value="Unassembled WGS sequence"/>
</dbReference>
<name>A0A7J6WNN3_THATH</name>
<evidence type="ECO:0000313" key="1">
    <source>
        <dbReference type="EMBL" id="KAF5198210.1"/>
    </source>
</evidence>